<accession>A0AA49FLR6</accession>
<dbReference type="InterPro" id="IPR007367">
    <property type="entry name" value="DUF433"/>
</dbReference>
<dbReference type="EMBL" id="CP107246">
    <property type="protein sequence ID" value="WIM06019.1"/>
    <property type="molecule type" value="Genomic_DNA"/>
</dbReference>
<dbReference type="SUPFAM" id="SSF46689">
    <property type="entry name" value="Homeodomain-like"/>
    <property type="match status" value="1"/>
</dbReference>
<proteinExistence type="predicted"/>
<reference evidence="1" key="1">
    <citation type="journal article" date="2023" name="Nat. Microbiol.">
        <title>Enrichment and characterization of a nitric oxide-reducing microbial community in a continuous bioreactor.</title>
        <authorList>
            <person name="Garrido-Amador P."/>
            <person name="Stortenbeker N."/>
            <person name="Wessels H.J.C.T."/>
            <person name="Speth D.R."/>
            <person name="Garcia-Heredia I."/>
            <person name="Kartal B."/>
        </authorList>
    </citation>
    <scope>NUCLEOTIDE SEQUENCE</scope>
    <source>
        <strain evidence="1">MAG1</strain>
    </source>
</reference>
<dbReference type="PANTHER" id="PTHR34849">
    <property type="entry name" value="SSL5025 PROTEIN"/>
    <property type="match status" value="1"/>
</dbReference>
<gene>
    <name evidence="1" type="ORF">OHM77_01630</name>
</gene>
<name>A0AA49FLR6_9PROT</name>
<dbReference type="PANTHER" id="PTHR34849:SF3">
    <property type="entry name" value="SSR2962 PROTEIN"/>
    <property type="match status" value="1"/>
</dbReference>
<dbReference type="InterPro" id="IPR009057">
    <property type="entry name" value="Homeodomain-like_sf"/>
</dbReference>
<dbReference type="KEGG" id="npv:OHM77_01630"/>
<protein>
    <submittedName>
        <fullName evidence="1">DUF433 domain-containing protein</fullName>
    </submittedName>
</protein>
<dbReference type="Gene3D" id="1.10.10.10">
    <property type="entry name" value="Winged helix-like DNA-binding domain superfamily/Winged helix DNA-binding domain"/>
    <property type="match status" value="1"/>
</dbReference>
<dbReference type="Proteomes" id="UP001234916">
    <property type="component" value="Chromosome"/>
</dbReference>
<sequence>MDWKDRIVATPDTLVGKPRIKGTRMGVEFIMQLFASGWTEAQVLESYPHLSQEDLRAVFAFVHDCIKDEGFIMRSVIDEAAIH</sequence>
<organism evidence="1">
    <name type="scientific">Candidatus Nitricoxidivorans perseverans</name>
    <dbReference type="NCBI Taxonomy" id="2975601"/>
    <lineage>
        <taxon>Bacteria</taxon>
        <taxon>Pseudomonadati</taxon>
        <taxon>Pseudomonadota</taxon>
        <taxon>Betaproteobacteria</taxon>
        <taxon>Nitrosomonadales</taxon>
        <taxon>Sterolibacteriaceae</taxon>
        <taxon>Candidatus Nitricoxidivorans</taxon>
    </lineage>
</organism>
<dbReference type="AlphaFoldDB" id="A0AA49FLR6"/>
<dbReference type="Pfam" id="PF04255">
    <property type="entry name" value="DUF433"/>
    <property type="match status" value="1"/>
</dbReference>
<evidence type="ECO:0000313" key="1">
    <source>
        <dbReference type="EMBL" id="WIM06019.1"/>
    </source>
</evidence>
<dbReference type="InterPro" id="IPR036388">
    <property type="entry name" value="WH-like_DNA-bd_sf"/>
</dbReference>